<dbReference type="Proteomes" id="UP001391051">
    <property type="component" value="Unassembled WGS sequence"/>
</dbReference>
<dbReference type="GeneID" id="92083523"/>
<protein>
    <submittedName>
        <fullName evidence="1">Gmc oxidoreductase protein</fullName>
    </submittedName>
</protein>
<name>A0ABR1PSF3_9PEZI</name>
<sequence length="278" mass="30097">MPIVRRSKASFFGIPFVGVASWSCILLHKENGFFLDRSSVPRAVAVAVETDRLEYALSDAEVIFSAGTFHSPHLLKVSGPESWQSSLVAIVMGVGPNTVLDPHSIPVLLDSPGVDQNFVGPLQIAVSHLVNTPSGQPQTAGPALWRPITIRSRLARDHVHRWQLPESQSSDNRLGGGLYAYHLLEGNNNTIIGSAINGRASLCLAVLVRTIVFKPSCVPEIARDMKDGSGQRNQGRPNTSDRLGCTAGCAGSRLHLPQRYANLAYSRGLQWNYRAVTG</sequence>
<evidence type="ECO:0000313" key="2">
    <source>
        <dbReference type="Proteomes" id="UP001391051"/>
    </source>
</evidence>
<organism evidence="1 2">
    <name type="scientific">Apiospora aurea</name>
    <dbReference type="NCBI Taxonomy" id="335848"/>
    <lineage>
        <taxon>Eukaryota</taxon>
        <taxon>Fungi</taxon>
        <taxon>Dikarya</taxon>
        <taxon>Ascomycota</taxon>
        <taxon>Pezizomycotina</taxon>
        <taxon>Sordariomycetes</taxon>
        <taxon>Xylariomycetidae</taxon>
        <taxon>Amphisphaeriales</taxon>
        <taxon>Apiosporaceae</taxon>
        <taxon>Apiospora</taxon>
    </lineage>
</organism>
<dbReference type="InterPro" id="IPR036188">
    <property type="entry name" value="FAD/NAD-bd_sf"/>
</dbReference>
<comment type="caution">
    <text evidence="1">The sequence shown here is derived from an EMBL/GenBank/DDBJ whole genome shotgun (WGS) entry which is preliminary data.</text>
</comment>
<evidence type="ECO:0000313" key="1">
    <source>
        <dbReference type="EMBL" id="KAK7937371.1"/>
    </source>
</evidence>
<gene>
    <name evidence="1" type="ORF">PG986_014239</name>
</gene>
<dbReference type="SUPFAM" id="SSF51905">
    <property type="entry name" value="FAD/NAD(P)-binding domain"/>
    <property type="match status" value="1"/>
</dbReference>
<proteinExistence type="predicted"/>
<accession>A0ABR1PSF3</accession>
<dbReference type="Gene3D" id="3.50.50.60">
    <property type="entry name" value="FAD/NAD(P)-binding domain"/>
    <property type="match status" value="1"/>
</dbReference>
<dbReference type="EMBL" id="JAQQWE010000010">
    <property type="protein sequence ID" value="KAK7937371.1"/>
    <property type="molecule type" value="Genomic_DNA"/>
</dbReference>
<dbReference type="RefSeq" id="XP_066692699.1">
    <property type="nucleotide sequence ID" value="XM_066850461.1"/>
</dbReference>
<reference evidence="1 2" key="1">
    <citation type="submission" date="2023-01" db="EMBL/GenBank/DDBJ databases">
        <title>Analysis of 21 Apiospora genomes using comparative genomics revels a genus with tremendous synthesis potential of carbohydrate active enzymes and secondary metabolites.</title>
        <authorList>
            <person name="Sorensen T."/>
        </authorList>
    </citation>
    <scope>NUCLEOTIDE SEQUENCE [LARGE SCALE GENOMIC DNA]</scope>
    <source>
        <strain evidence="1 2">CBS 24483</strain>
    </source>
</reference>
<keyword evidence="2" id="KW-1185">Reference proteome</keyword>